<feature type="signal peptide" evidence="10">
    <location>
        <begin position="1"/>
        <end position="19"/>
    </location>
</feature>
<evidence type="ECO:0000256" key="4">
    <source>
        <dbReference type="ARBA" id="ARBA00022679"/>
    </source>
</evidence>
<keyword evidence="5" id="KW-0547">Nucleotide-binding</keyword>
<feature type="domain" description="Signal transduction histidine kinase subgroup 3 dimerisation and phosphoacceptor" evidence="13">
    <location>
        <begin position="767"/>
        <end position="818"/>
    </location>
</feature>
<dbReference type="Proteomes" id="UP000281985">
    <property type="component" value="Unassembled WGS sequence"/>
</dbReference>
<name>A0A3M0FZ79_9FLAO</name>
<dbReference type="Gene3D" id="1.20.5.1930">
    <property type="match status" value="1"/>
</dbReference>
<evidence type="ECO:0000256" key="1">
    <source>
        <dbReference type="ARBA" id="ARBA00000085"/>
    </source>
</evidence>
<evidence type="ECO:0000256" key="8">
    <source>
        <dbReference type="ARBA" id="ARBA00023012"/>
    </source>
</evidence>
<dbReference type="GO" id="GO:0000155">
    <property type="term" value="F:phosphorelay sensor kinase activity"/>
    <property type="evidence" value="ECO:0007669"/>
    <property type="project" value="InterPro"/>
</dbReference>
<dbReference type="RefSeq" id="WP_121917644.1">
    <property type="nucleotide sequence ID" value="NZ_REFV01000009.1"/>
</dbReference>
<dbReference type="SUPFAM" id="SSF63829">
    <property type="entry name" value="Calcium-dependent phosphotriesterase"/>
    <property type="match status" value="2"/>
</dbReference>
<keyword evidence="7" id="KW-0067">ATP-binding</keyword>
<evidence type="ECO:0000259" key="13">
    <source>
        <dbReference type="Pfam" id="PF07730"/>
    </source>
</evidence>
<dbReference type="InterPro" id="IPR011712">
    <property type="entry name" value="Sig_transdc_His_kin_sub3_dim/P"/>
</dbReference>
<dbReference type="Pfam" id="PF07730">
    <property type="entry name" value="HisKA_3"/>
    <property type="match status" value="1"/>
</dbReference>
<comment type="caution">
    <text evidence="14">The sequence shown here is derived from an EMBL/GenBank/DDBJ whole genome shotgun (WGS) entry which is preliminary data.</text>
</comment>
<dbReference type="Pfam" id="PF02518">
    <property type="entry name" value="HATPase_c"/>
    <property type="match status" value="1"/>
</dbReference>
<gene>
    <name evidence="14" type="ORF">EAX61_10510</name>
</gene>
<dbReference type="GO" id="GO:0046983">
    <property type="term" value="F:protein dimerization activity"/>
    <property type="evidence" value="ECO:0007669"/>
    <property type="project" value="InterPro"/>
</dbReference>
<evidence type="ECO:0000256" key="9">
    <source>
        <dbReference type="SAM" id="Phobius"/>
    </source>
</evidence>
<dbReference type="Gene3D" id="2.130.10.10">
    <property type="entry name" value="YVTN repeat-like/Quinoprotein amine dehydrogenase"/>
    <property type="match status" value="2"/>
</dbReference>
<dbReference type="PANTHER" id="PTHR24421:SF10">
    <property type="entry name" value="NITRATE_NITRITE SENSOR PROTEIN NARQ"/>
    <property type="match status" value="1"/>
</dbReference>
<dbReference type="InterPro" id="IPR013783">
    <property type="entry name" value="Ig-like_fold"/>
</dbReference>
<dbReference type="Pfam" id="PF07494">
    <property type="entry name" value="Reg_prop"/>
    <property type="match status" value="2"/>
</dbReference>
<evidence type="ECO:0000313" key="15">
    <source>
        <dbReference type="Proteomes" id="UP000281985"/>
    </source>
</evidence>
<dbReference type="InterPro" id="IPR050482">
    <property type="entry name" value="Sensor_HK_TwoCompSys"/>
</dbReference>
<dbReference type="EMBL" id="REFV01000009">
    <property type="protein sequence ID" value="RMB58041.1"/>
    <property type="molecule type" value="Genomic_DNA"/>
</dbReference>
<keyword evidence="9" id="KW-0472">Membrane</keyword>
<evidence type="ECO:0000256" key="7">
    <source>
        <dbReference type="ARBA" id="ARBA00022840"/>
    </source>
</evidence>
<keyword evidence="9" id="KW-0812">Transmembrane</keyword>
<dbReference type="CDD" id="cd16917">
    <property type="entry name" value="HATPase_UhpB-NarQ-NarX-like"/>
    <property type="match status" value="1"/>
</dbReference>
<evidence type="ECO:0000256" key="3">
    <source>
        <dbReference type="ARBA" id="ARBA00022553"/>
    </source>
</evidence>
<dbReference type="InterPro" id="IPR011123">
    <property type="entry name" value="Y_Y_Y"/>
</dbReference>
<feature type="domain" description="Histidine kinase/HSP90-like ATPase" evidence="11">
    <location>
        <begin position="862"/>
        <end position="951"/>
    </location>
</feature>
<keyword evidence="6" id="KW-0418">Kinase</keyword>
<organism evidence="14 15">
    <name type="scientific">Dokdonia sinensis</name>
    <dbReference type="NCBI Taxonomy" id="2479847"/>
    <lineage>
        <taxon>Bacteria</taxon>
        <taxon>Pseudomonadati</taxon>
        <taxon>Bacteroidota</taxon>
        <taxon>Flavobacteriia</taxon>
        <taxon>Flavobacteriales</taxon>
        <taxon>Flavobacteriaceae</taxon>
        <taxon>Dokdonia</taxon>
    </lineage>
</organism>
<keyword evidence="15" id="KW-1185">Reference proteome</keyword>
<dbReference type="InterPro" id="IPR036890">
    <property type="entry name" value="HATPase_C_sf"/>
</dbReference>
<evidence type="ECO:0000256" key="6">
    <source>
        <dbReference type="ARBA" id="ARBA00022777"/>
    </source>
</evidence>
<keyword evidence="8" id="KW-0902">Two-component regulatory system</keyword>
<evidence type="ECO:0000313" key="14">
    <source>
        <dbReference type="EMBL" id="RMB58041.1"/>
    </source>
</evidence>
<feature type="chain" id="PRO_5018277454" description="histidine kinase" evidence="10">
    <location>
        <begin position="20"/>
        <end position="952"/>
    </location>
</feature>
<dbReference type="GO" id="GO:0005524">
    <property type="term" value="F:ATP binding"/>
    <property type="evidence" value="ECO:0007669"/>
    <property type="project" value="UniProtKB-KW"/>
</dbReference>
<evidence type="ECO:0000259" key="11">
    <source>
        <dbReference type="Pfam" id="PF02518"/>
    </source>
</evidence>
<keyword evidence="9" id="KW-1133">Transmembrane helix</keyword>
<dbReference type="GO" id="GO:0016020">
    <property type="term" value="C:membrane"/>
    <property type="evidence" value="ECO:0007669"/>
    <property type="project" value="InterPro"/>
</dbReference>
<dbReference type="Gene3D" id="2.60.40.10">
    <property type="entry name" value="Immunoglobulins"/>
    <property type="match status" value="1"/>
</dbReference>
<evidence type="ECO:0000256" key="10">
    <source>
        <dbReference type="SAM" id="SignalP"/>
    </source>
</evidence>
<reference evidence="14 15" key="1">
    <citation type="submission" date="2018-10" db="EMBL/GenBank/DDBJ databases">
        <title>Dokdonia luteus sp. nov., isolated from sea water.</title>
        <authorList>
            <person name="Zhou L.Y."/>
            <person name="Du Z.J."/>
        </authorList>
    </citation>
    <scope>NUCLEOTIDE SEQUENCE [LARGE SCALE GENOMIC DNA]</scope>
    <source>
        <strain evidence="14 15">SH27</strain>
    </source>
</reference>
<dbReference type="InterPro" id="IPR011110">
    <property type="entry name" value="Reg_prop"/>
</dbReference>
<dbReference type="InterPro" id="IPR003594">
    <property type="entry name" value="HATPase_dom"/>
</dbReference>
<dbReference type="EC" id="2.7.13.3" evidence="2"/>
<dbReference type="Pfam" id="PF07495">
    <property type="entry name" value="Y_Y_Y"/>
    <property type="match status" value="1"/>
</dbReference>
<feature type="transmembrane region" description="Helical" evidence="9">
    <location>
        <begin position="724"/>
        <end position="742"/>
    </location>
</feature>
<keyword evidence="4" id="KW-0808">Transferase</keyword>
<evidence type="ECO:0000256" key="2">
    <source>
        <dbReference type="ARBA" id="ARBA00012438"/>
    </source>
</evidence>
<dbReference type="PANTHER" id="PTHR24421">
    <property type="entry name" value="NITRATE/NITRITE SENSOR PROTEIN NARX-RELATED"/>
    <property type="match status" value="1"/>
</dbReference>
<evidence type="ECO:0000259" key="12">
    <source>
        <dbReference type="Pfam" id="PF07495"/>
    </source>
</evidence>
<dbReference type="InterPro" id="IPR015943">
    <property type="entry name" value="WD40/YVTN_repeat-like_dom_sf"/>
</dbReference>
<feature type="domain" description="Two component regulator three Y" evidence="12">
    <location>
        <begin position="652"/>
        <end position="716"/>
    </location>
</feature>
<dbReference type="OrthoDB" id="9778366at2"/>
<proteinExistence type="predicted"/>
<comment type="catalytic activity">
    <reaction evidence="1">
        <text>ATP + protein L-histidine = ADP + protein N-phospho-L-histidine.</text>
        <dbReference type="EC" id="2.7.13.3"/>
    </reaction>
</comment>
<dbReference type="AlphaFoldDB" id="A0A3M0FZ79"/>
<keyword evidence="10" id="KW-0732">Signal</keyword>
<keyword evidence="3" id="KW-0597">Phosphoprotein</keyword>
<evidence type="ECO:0000256" key="5">
    <source>
        <dbReference type="ARBA" id="ARBA00022741"/>
    </source>
</evidence>
<dbReference type="Gene3D" id="3.30.565.10">
    <property type="entry name" value="Histidine kinase-like ATPase, C-terminal domain"/>
    <property type="match status" value="1"/>
</dbReference>
<dbReference type="SUPFAM" id="SSF55874">
    <property type="entry name" value="ATPase domain of HSP90 chaperone/DNA topoisomerase II/histidine kinase"/>
    <property type="match status" value="1"/>
</dbReference>
<protein>
    <recommendedName>
        <fullName evidence="2">histidine kinase</fullName>
        <ecNumber evidence="2">2.7.13.3</ecNumber>
    </recommendedName>
</protein>
<accession>A0A3M0FZ79</accession>
<sequence length="952" mass="107546">MKIRLLFFLVFLYCCPAIAQQYLFKQYTKEEGLSNNEVYDLIQARDGIIWAATYGGVSAFDGSSFKNYTTEDGLASDFAFSVFEDSKGRIWVGTLSKGISIIKDGKVTSPSDIDYFNYGTVTEFFEHDDGSIYIFANRGVIKYQDGMFIPIIEATEIIQDGIYVQDVVLLNDHTFAMASTRRGVILFNTLTCELDYINEDSHKINNLCFSVHLDDDGALWIGSYGALYKLKDDKKETYVPDWNDFNSNKIWRILEDNGRLYLATEGNGLLLFDKKTEQFKILDDQRGFPNKYAYSLIKDREDNFWFATYRGGLVKFRDTSFTFYDASQGLPEGAVKSVVSWNEDWAVSTENGVAIFEEGRVVDTLMKGISTGMLNVSNSKELLVSGNDTYAFQDRYSKEFVVEGAHSYVIKNDAKLVISSSSQIHFMTDGSSVTIPARKAAAIVPIGDRYLSASQFGMFQLHNNVEDSIPGLHQKYHEAFYTLDILNANTAVTANNKNLYFITLENSNFKNRIFPLDALNIRDDVTALRVAGDDLWLASKKGLSKLAVSPLLQKDSIVMQHYTNTFGFPTQAILENQIAVSKDGTVAFATKEGVGFFSEDNFVSNTQPPQLKLKNILLFAEKLDEATFLKGDKLVLPYTKNYLTFNMQAVTFTSPETVNYSYRLRGLRDSDTWSSPSQKKDIVFSYLPPGDYVFEFTADNGNGVWQPDAFTYPFTISVPFWRTIWFWSILGFTAVALGFILLSRKNLLARKRQERVTQDIINAQEEERSRVARELHDSVGQKLMMLTRKVKYLKNPEAEALAGSTLSELRSISRGLHPAVLERLGFTAALEALLEEVDEQTDTFISSEIENIDAYVSQNAGLHMYRVFQELLSNMIKHAQAPAARVEVSKEGQTLRLYLKDNGKGFNYHEKLKTTKSLGMKSILERCKIINARLEVNSQIGQGTTYILIVPI</sequence>